<organism evidence="9 10">
    <name type="scientific">Perkinsus olseni</name>
    <name type="common">Perkinsus atlanticus</name>
    <dbReference type="NCBI Taxonomy" id="32597"/>
    <lineage>
        <taxon>Eukaryota</taxon>
        <taxon>Sar</taxon>
        <taxon>Alveolata</taxon>
        <taxon>Perkinsozoa</taxon>
        <taxon>Perkinsea</taxon>
        <taxon>Perkinsida</taxon>
        <taxon>Perkinsidae</taxon>
        <taxon>Perkinsus</taxon>
    </lineage>
</organism>
<dbReference type="InterPro" id="IPR036869">
    <property type="entry name" value="J_dom_sf"/>
</dbReference>
<dbReference type="GO" id="GO:0005737">
    <property type="term" value="C:cytoplasm"/>
    <property type="evidence" value="ECO:0007669"/>
    <property type="project" value="TreeGrafter"/>
</dbReference>
<evidence type="ECO:0000313" key="10">
    <source>
        <dbReference type="Proteomes" id="UP000541610"/>
    </source>
</evidence>
<dbReference type="GO" id="GO:0044183">
    <property type="term" value="F:protein folding chaperone"/>
    <property type="evidence" value="ECO:0007669"/>
    <property type="project" value="TreeGrafter"/>
</dbReference>
<dbReference type="InterPro" id="IPR001623">
    <property type="entry name" value="DnaJ_domain"/>
</dbReference>
<dbReference type="SMART" id="SM00271">
    <property type="entry name" value="DnaJ"/>
    <property type="match status" value="1"/>
</dbReference>
<dbReference type="Pfam" id="PF13679">
    <property type="entry name" value="Methyltransf_32"/>
    <property type="match status" value="1"/>
</dbReference>
<dbReference type="PROSITE" id="PS50076">
    <property type="entry name" value="DNAJ_2"/>
    <property type="match status" value="1"/>
</dbReference>
<feature type="transmembrane region" description="Helical" evidence="6">
    <location>
        <begin position="351"/>
        <end position="374"/>
    </location>
</feature>
<reference evidence="9 10" key="1">
    <citation type="submission" date="2020-04" db="EMBL/GenBank/DDBJ databases">
        <title>Perkinsus olseni comparative genomics.</title>
        <authorList>
            <person name="Bogema D.R."/>
        </authorList>
    </citation>
    <scope>NUCLEOTIDE SEQUENCE [LARGE SCALE GENOMIC DNA]</scope>
    <source>
        <strain evidence="9">00978-12</strain>
    </source>
</reference>
<keyword evidence="1" id="KW-0479">Metal-binding</keyword>
<dbReference type="PRINTS" id="PR00625">
    <property type="entry name" value="JDOMAIN"/>
</dbReference>
<feature type="transmembrane region" description="Helical" evidence="6">
    <location>
        <begin position="436"/>
        <end position="464"/>
    </location>
</feature>
<dbReference type="SUPFAM" id="SSF53335">
    <property type="entry name" value="S-adenosyl-L-methionine-dependent methyltransferases"/>
    <property type="match status" value="1"/>
</dbReference>
<name>A0A7J6P7G8_PEROL</name>
<dbReference type="InterPro" id="IPR018253">
    <property type="entry name" value="DnaJ_domain_CS"/>
</dbReference>
<feature type="transmembrane region" description="Helical" evidence="6">
    <location>
        <begin position="918"/>
        <end position="937"/>
    </location>
</feature>
<dbReference type="OrthoDB" id="445262at2759"/>
<dbReference type="SMART" id="SM00184">
    <property type="entry name" value="RING"/>
    <property type="match status" value="1"/>
</dbReference>
<comment type="caution">
    <text evidence="9">The sequence shown here is derived from an EMBL/GenBank/DDBJ whole genome shotgun (WGS) entry which is preliminary data.</text>
</comment>
<dbReference type="PROSITE" id="PS50089">
    <property type="entry name" value="ZF_RING_2"/>
    <property type="match status" value="1"/>
</dbReference>
<dbReference type="InterPro" id="IPR025714">
    <property type="entry name" value="Methyltranfer_dom"/>
</dbReference>
<dbReference type="SUPFAM" id="SSF57850">
    <property type="entry name" value="RING/U-box"/>
    <property type="match status" value="1"/>
</dbReference>
<feature type="region of interest" description="Disordered" evidence="5">
    <location>
        <begin position="778"/>
        <end position="817"/>
    </location>
</feature>
<evidence type="ECO:0000256" key="6">
    <source>
        <dbReference type="SAM" id="Phobius"/>
    </source>
</evidence>
<keyword evidence="6" id="KW-0472">Membrane</keyword>
<feature type="region of interest" description="Disordered" evidence="5">
    <location>
        <begin position="686"/>
        <end position="738"/>
    </location>
</feature>
<dbReference type="PANTHER" id="PTHR43948">
    <property type="entry name" value="DNAJ HOMOLOG SUBFAMILY B"/>
    <property type="match status" value="1"/>
</dbReference>
<dbReference type="InterPro" id="IPR013083">
    <property type="entry name" value="Znf_RING/FYVE/PHD"/>
</dbReference>
<evidence type="ECO:0000256" key="5">
    <source>
        <dbReference type="SAM" id="MobiDB-lite"/>
    </source>
</evidence>
<feature type="compositionally biased region" description="Gly residues" evidence="5">
    <location>
        <begin position="692"/>
        <end position="701"/>
    </location>
</feature>
<dbReference type="GO" id="GO:0008270">
    <property type="term" value="F:zinc ion binding"/>
    <property type="evidence" value="ECO:0007669"/>
    <property type="project" value="UniProtKB-KW"/>
</dbReference>
<dbReference type="Pfam" id="PF13639">
    <property type="entry name" value="zf-RING_2"/>
    <property type="match status" value="1"/>
</dbReference>
<dbReference type="PROSITE" id="PS00636">
    <property type="entry name" value="DNAJ_1"/>
    <property type="match status" value="1"/>
</dbReference>
<dbReference type="AlphaFoldDB" id="A0A7J6P7G8"/>
<feature type="domain" description="J" evidence="7">
    <location>
        <begin position="619"/>
        <end position="685"/>
    </location>
</feature>
<dbReference type="EMBL" id="JABANP010000066">
    <property type="protein sequence ID" value="KAF4692058.1"/>
    <property type="molecule type" value="Genomic_DNA"/>
</dbReference>
<feature type="domain" description="RING-type" evidence="8">
    <location>
        <begin position="508"/>
        <end position="551"/>
    </location>
</feature>
<evidence type="ECO:0000259" key="8">
    <source>
        <dbReference type="PROSITE" id="PS50089"/>
    </source>
</evidence>
<dbReference type="InterPro" id="IPR029063">
    <property type="entry name" value="SAM-dependent_MTases_sf"/>
</dbReference>
<keyword evidence="6" id="KW-0812">Transmembrane</keyword>
<evidence type="ECO:0000256" key="1">
    <source>
        <dbReference type="ARBA" id="ARBA00022723"/>
    </source>
</evidence>
<dbReference type="Gene3D" id="3.30.40.10">
    <property type="entry name" value="Zinc/RING finger domain, C3HC4 (zinc finger)"/>
    <property type="match status" value="1"/>
</dbReference>
<sequence length="941" mass="102102">MGGTKGKSSMCGRFERRRKEKRERMYLAGALADRVIESESCSLPFEEPSILKLDWETLPAGLDPSTGCLYPERAARKRGQVVGMVAAVLSAIPDTTEAGRRATVVDFGAGSGHLGLLVGYMRPDVKIVLLERRSGSIGDQAQLWGDSGVEWYYSLASMCLPRVRTCGLASDRVRALGWEDRVEVVCGSIQDYDGPCDIGIGLHACGALTDMIIDFCTGRNCSFVDPDLRRYAHAVMDRSLGLKGAGEGQLPRSPDCVGEVLSEQEFKTVASLADYSVVDGKDGFDYAGRPEYRIARACMRVVDTDRLIHARDRFGYVVSLSRILPETCTPKNSVRETASELAHNIVTLPDLPLGVVIVYAMAVAAVALVAVWILRDASASSGFGDSCDTPLPLWITVFVGRHVLKVLDGRRYLLWVSNTCDKGVWNFAMVMCLMQFVAVALPIALLFLVMCCLPCLLCLLPVMFPPDANQLATRDDMIRRIPKTEYHRLLEESGSRSPEGASDVPDSCPICLSDFAENDEVMTLPCNTRHIFHERCVTQWLAVSQLCPICRANISDMLDAGGRGSAAREISSSVTWVDGMRRVPEKARAENPIGQCHYTELTHVLSPERSFATQSGPKDYYQVLGVPHNASQDDIKKAYRKLAMKWHPDRNPDNRSEAEAKFKDIGEAYQTLGDEGKRRQYDAFEGASSSFGGAGGPGGPSGPHTGTSGPFPGGGFPGGGFPGGGFPGAGFPGGGGFPGGFNQGNVHYRQMSMEEAQELFKKAMGMDLDDLLRSAMRDGFATTGGPSSTRTSTRSDSSGRSSSGRPGSAQHPFGDPHDLGGFGSLFGNMGGDLGNMFREPPRANKRTPECGSDPADVTGTSSDFAEYRLDTIRQGLEMARFGFDIFGARMLRKMLPLTYECPWSLGAMRRAPGFLRRLFAAAAALLVPSAFFFGVLFDRSS</sequence>
<gene>
    <name evidence="9" type="ORF">FOZ60_014192</name>
</gene>
<proteinExistence type="predicted"/>
<dbReference type="Gene3D" id="1.10.287.110">
    <property type="entry name" value="DnaJ domain"/>
    <property type="match status" value="1"/>
</dbReference>
<feature type="region of interest" description="Disordered" evidence="5">
    <location>
        <begin position="833"/>
        <end position="857"/>
    </location>
</feature>
<dbReference type="GO" id="GO:0005634">
    <property type="term" value="C:nucleus"/>
    <property type="evidence" value="ECO:0007669"/>
    <property type="project" value="TreeGrafter"/>
</dbReference>
<dbReference type="PANTHER" id="PTHR43948:SF10">
    <property type="entry name" value="MRJ, ISOFORM E"/>
    <property type="match status" value="1"/>
</dbReference>
<evidence type="ECO:0000259" key="7">
    <source>
        <dbReference type="PROSITE" id="PS50076"/>
    </source>
</evidence>
<dbReference type="GO" id="GO:0051082">
    <property type="term" value="F:unfolded protein binding"/>
    <property type="evidence" value="ECO:0007669"/>
    <property type="project" value="TreeGrafter"/>
</dbReference>
<dbReference type="CDD" id="cd06257">
    <property type="entry name" value="DnaJ"/>
    <property type="match status" value="1"/>
</dbReference>
<feature type="compositionally biased region" description="Gly residues" evidence="5">
    <location>
        <begin position="711"/>
        <end position="738"/>
    </location>
</feature>
<evidence type="ECO:0000313" key="9">
    <source>
        <dbReference type="EMBL" id="KAF4692058.1"/>
    </source>
</evidence>
<accession>A0A7J6P7G8</accession>
<dbReference type="InterPro" id="IPR001841">
    <property type="entry name" value="Znf_RING"/>
</dbReference>
<evidence type="ECO:0000256" key="4">
    <source>
        <dbReference type="PROSITE-ProRule" id="PRU00175"/>
    </source>
</evidence>
<evidence type="ECO:0000256" key="3">
    <source>
        <dbReference type="ARBA" id="ARBA00022833"/>
    </source>
</evidence>
<dbReference type="SUPFAM" id="SSF46565">
    <property type="entry name" value="Chaperone J-domain"/>
    <property type="match status" value="1"/>
</dbReference>
<protein>
    <submittedName>
        <fullName evidence="9">Uncharacterized protein</fullName>
    </submittedName>
</protein>
<feature type="compositionally biased region" description="Basic and acidic residues" evidence="5">
    <location>
        <begin position="839"/>
        <end position="848"/>
    </location>
</feature>
<dbReference type="Pfam" id="PF00226">
    <property type="entry name" value="DnaJ"/>
    <property type="match status" value="1"/>
</dbReference>
<keyword evidence="3" id="KW-0862">Zinc</keyword>
<dbReference type="SMART" id="SM00744">
    <property type="entry name" value="RINGv"/>
    <property type="match status" value="1"/>
</dbReference>
<dbReference type="InterPro" id="IPR011016">
    <property type="entry name" value="Znf_RING-CH"/>
</dbReference>
<feature type="compositionally biased region" description="Low complexity" evidence="5">
    <location>
        <begin position="783"/>
        <end position="808"/>
    </location>
</feature>
<dbReference type="GO" id="GO:0051087">
    <property type="term" value="F:protein-folding chaperone binding"/>
    <property type="evidence" value="ECO:0007669"/>
    <property type="project" value="TreeGrafter"/>
</dbReference>
<keyword evidence="6" id="KW-1133">Transmembrane helix</keyword>
<dbReference type="Proteomes" id="UP000541610">
    <property type="component" value="Unassembled WGS sequence"/>
</dbReference>
<keyword evidence="2 4" id="KW-0863">Zinc-finger</keyword>
<dbReference type="CDD" id="cd16454">
    <property type="entry name" value="RING-H2_PA-TM-RING"/>
    <property type="match status" value="1"/>
</dbReference>
<evidence type="ECO:0000256" key="2">
    <source>
        <dbReference type="ARBA" id="ARBA00022771"/>
    </source>
</evidence>